<keyword evidence="4" id="KW-1185">Reference proteome</keyword>
<feature type="compositionally biased region" description="Basic and acidic residues" evidence="1">
    <location>
        <begin position="122"/>
        <end position="139"/>
    </location>
</feature>
<evidence type="ECO:0000256" key="1">
    <source>
        <dbReference type="SAM" id="MobiDB-lite"/>
    </source>
</evidence>
<gene>
    <name evidence="3" type="ORF">EYF80_057962</name>
</gene>
<accession>A0A4Z2ETI3</accession>
<evidence type="ECO:0000313" key="3">
    <source>
        <dbReference type="EMBL" id="TNN31881.1"/>
    </source>
</evidence>
<keyword evidence="2" id="KW-1133">Transmembrane helix</keyword>
<comment type="caution">
    <text evidence="3">The sequence shown here is derived from an EMBL/GenBank/DDBJ whole genome shotgun (WGS) entry which is preliminary data.</text>
</comment>
<dbReference type="AlphaFoldDB" id="A0A4Z2ETI3"/>
<evidence type="ECO:0000313" key="4">
    <source>
        <dbReference type="Proteomes" id="UP000314294"/>
    </source>
</evidence>
<feature type="region of interest" description="Disordered" evidence="1">
    <location>
        <begin position="110"/>
        <end position="227"/>
    </location>
</feature>
<evidence type="ECO:0000256" key="2">
    <source>
        <dbReference type="SAM" id="Phobius"/>
    </source>
</evidence>
<dbReference type="EMBL" id="SRLO01003084">
    <property type="protein sequence ID" value="TNN31881.1"/>
    <property type="molecule type" value="Genomic_DNA"/>
</dbReference>
<feature type="compositionally biased region" description="Basic and acidic residues" evidence="1">
    <location>
        <begin position="218"/>
        <end position="227"/>
    </location>
</feature>
<keyword evidence="2" id="KW-0812">Transmembrane</keyword>
<name>A0A4Z2ETI3_9TELE</name>
<feature type="transmembrane region" description="Helical" evidence="2">
    <location>
        <begin position="28"/>
        <end position="46"/>
    </location>
</feature>
<sequence length="319" mass="34577">MDSKVKRTITKRDGTNQSSFTCRGVRPVAHLLVSVAALILGLFVAPGDQVGHRAGRLAPPSRTGRSPGWCAAPPWRSLHKDRGAESKTCDLRPNLKWRPLTFHDVDDHEAHEGRQHHVGGRVHGDRPADAVANQDDRGRSLTVAGSDHIGYVAGAKTRDHREAELQRPASRGPPPEACLQRPASRGPPPEARLQVQEQEVGLTVPPQVHGQDPAAHSAGDRRLKHRDTELTFGRRPACRRRRTHAEDGPGQRGVAAAVQQQQQRPGGAAPVHPVGVGVRRRAHVLHALEVLAPRHRGVVGRQQGAACRGLALQLLPVSQ</sequence>
<organism evidence="3 4">
    <name type="scientific">Liparis tanakae</name>
    <name type="common">Tanaka's snailfish</name>
    <dbReference type="NCBI Taxonomy" id="230148"/>
    <lineage>
        <taxon>Eukaryota</taxon>
        <taxon>Metazoa</taxon>
        <taxon>Chordata</taxon>
        <taxon>Craniata</taxon>
        <taxon>Vertebrata</taxon>
        <taxon>Euteleostomi</taxon>
        <taxon>Actinopterygii</taxon>
        <taxon>Neopterygii</taxon>
        <taxon>Teleostei</taxon>
        <taxon>Neoteleostei</taxon>
        <taxon>Acanthomorphata</taxon>
        <taxon>Eupercaria</taxon>
        <taxon>Perciformes</taxon>
        <taxon>Cottioidei</taxon>
        <taxon>Cottales</taxon>
        <taxon>Liparidae</taxon>
        <taxon>Liparis</taxon>
    </lineage>
</organism>
<proteinExistence type="predicted"/>
<feature type="compositionally biased region" description="Basic and acidic residues" evidence="1">
    <location>
        <begin position="156"/>
        <end position="165"/>
    </location>
</feature>
<reference evidence="3 4" key="1">
    <citation type="submission" date="2019-03" db="EMBL/GenBank/DDBJ databases">
        <title>First draft genome of Liparis tanakae, snailfish: a comprehensive survey of snailfish specific genes.</title>
        <authorList>
            <person name="Kim W."/>
            <person name="Song I."/>
            <person name="Jeong J.-H."/>
            <person name="Kim D."/>
            <person name="Kim S."/>
            <person name="Ryu S."/>
            <person name="Song J.Y."/>
            <person name="Lee S.K."/>
        </authorList>
    </citation>
    <scope>NUCLEOTIDE SEQUENCE [LARGE SCALE GENOMIC DNA]</scope>
    <source>
        <tissue evidence="3">Muscle</tissue>
    </source>
</reference>
<protein>
    <submittedName>
        <fullName evidence="3">Uncharacterized protein</fullName>
    </submittedName>
</protein>
<keyword evidence="2" id="KW-0472">Membrane</keyword>
<dbReference type="Proteomes" id="UP000314294">
    <property type="component" value="Unassembled WGS sequence"/>
</dbReference>